<keyword evidence="3 7" id="KW-0694">RNA-binding</keyword>
<dbReference type="InterPro" id="IPR000244">
    <property type="entry name" value="Ribosomal_bL9"/>
</dbReference>
<evidence type="ECO:0000259" key="8">
    <source>
        <dbReference type="Pfam" id="PF01281"/>
    </source>
</evidence>
<dbReference type="InterPro" id="IPR020594">
    <property type="entry name" value="Ribosomal_bL9_bac/chp"/>
</dbReference>
<dbReference type="SUPFAM" id="SSF55658">
    <property type="entry name" value="L9 N-domain-like"/>
    <property type="match status" value="1"/>
</dbReference>
<comment type="caution">
    <text evidence="10">The sequence shown here is derived from an EMBL/GenBank/DDBJ whole genome shotgun (WGS) entry which is preliminary data.</text>
</comment>
<evidence type="ECO:0000313" key="10">
    <source>
        <dbReference type="EMBL" id="OGG71820.1"/>
    </source>
</evidence>
<dbReference type="InterPro" id="IPR009027">
    <property type="entry name" value="Ribosomal_bL9/RNase_H1_N"/>
</dbReference>
<dbReference type="GO" id="GO:0019843">
    <property type="term" value="F:rRNA binding"/>
    <property type="evidence" value="ECO:0007669"/>
    <property type="project" value="UniProtKB-UniRule"/>
</dbReference>
<evidence type="ECO:0000313" key="11">
    <source>
        <dbReference type="Proteomes" id="UP000179115"/>
    </source>
</evidence>
<dbReference type="Gene3D" id="3.10.430.100">
    <property type="entry name" value="Ribosomal protein L9, C-terminal domain"/>
    <property type="match status" value="1"/>
</dbReference>
<dbReference type="STRING" id="1798508.A3A35_02775"/>
<feature type="domain" description="Ribosomal protein L9" evidence="8">
    <location>
        <begin position="1"/>
        <end position="47"/>
    </location>
</feature>
<dbReference type="GO" id="GO:0005840">
    <property type="term" value="C:ribosome"/>
    <property type="evidence" value="ECO:0007669"/>
    <property type="project" value="UniProtKB-KW"/>
</dbReference>
<dbReference type="GO" id="GO:1990904">
    <property type="term" value="C:ribonucleoprotein complex"/>
    <property type="evidence" value="ECO:0007669"/>
    <property type="project" value="UniProtKB-KW"/>
</dbReference>
<dbReference type="InterPro" id="IPR036935">
    <property type="entry name" value="Ribosomal_bL9_N_sf"/>
</dbReference>
<dbReference type="NCBIfam" id="TIGR00158">
    <property type="entry name" value="L9"/>
    <property type="match status" value="1"/>
</dbReference>
<dbReference type="SUPFAM" id="SSF55653">
    <property type="entry name" value="Ribosomal protein L9 C-domain"/>
    <property type="match status" value="1"/>
</dbReference>
<dbReference type="Gene3D" id="3.40.5.10">
    <property type="entry name" value="Ribosomal protein L9, N-terminal domain"/>
    <property type="match status" value="1"/>
</dbReference>
<comment type="function">
    <text evidence="7">Binds to the 23S rRNA.</text>
</comment>
<organism evidence="10 11">
    <name type="scientific">Candidatus Kaiserbacteria bacterium RIFCSPLOWO2_01_FULL_51_21</name>
    <dbReference type="NCBI Taxonomy" id="1798508"/>
    <lineage>
        <taxon>Bacteria</taxon>
        <taxon>Candidatus Kaiseribacteriota</taxon>
    </lineage>
</organism>
<keyword evidence="2 7" id="KW-0699">rRNA-binding</keyword>
<dbReference type="AlphaFoldDB" id="A0A1F6EDX5"/>
<evidence type="ECO:0000256" key="5">
    <source>
        <dbReference type="ARBA" id="ARBA00023274"/>
    </source>
</evidence>
<comment type="similarity">
    <text evidence="1 7">Belongs to the bacterial ribosomal protein bL9 family.</text>
</comment>
<accession>A0A1F6EDX5</accession>
<evidence type="ECO:0000256" key="1">
    <source>
        <dbReference type="ARBA" id="ARBA00010605"/>
    </source>
</evidence>
<dbReference type="EMBL" id="MFLV01000009">
    <property type="protein sequence ID" value="OGG71820.1"/>
    <property type="molecule type" value="Genomic_DNA"/>
</dbReference>
<dbReference type="InterPro" id="IPR020069">
    <property type="entry name" value="Ribosomal_bL9_C"/>
</dbReference>
<dbReference type="PANTHER" id="PTHR21368">
    <property type="entry name" value="50S RIBOSOMAL PROTEIN L9"/>
    <property type="match status" value="1"/>
</dbReference>
<dbReference type="Pfam" id="PF01281">
    <property type="entry name" value="Ribosomal_L9_N"/>
    <property type="match status" value="1"/>
</dbReference>
<dbReference type="GO" id="GO:0003735">
    <property type="term" value="F:structural constituent of ribosome"/>
    <property type="evidence" value="ECO:0007669"/>
    <property type="project" value="InterPro"/>
</dbReference>
<keyword evidence="5 7" id="KW-0687">Ribonucleoprotein</keyword>
<dbReference type="Pfam" id="PF03948">
    <property type="entry name" value="Ribosomal_L9_C"/>
    <property type="match status" value="1"/>
</dbReference>
<sequence>MQIVLLREIAGIGRKGEVKNVAEGHARNFLIPRGFAAPATPKHVKALEAQYERSVEEKELQADLLLKNITSLNGTTIIIEAKANEKGHLFKGIHRADIAAAIQARAHFEIPADVIELPEPIKEIGEREIVVSTEGQRAVFILQIQSL</sequence>
<reference evidence="10 11" key="1">
    <citation type="journal article" date="2016" name="Nat. Commun.">
        <title>Thousands of microbial genomes shed light on interconnected biogeochemical processes in an aquifer system.</title>
        <authorList>
            <person name="Anantharaman K."/>
            <person name="Brown C.T."/>
            <person name="Hug L.A."/>
            <person name="Sharon I."/>
            <person name="Castelle C.J."/>
            <person name="Probst A.J."/>
            <person name="Thomas B.C."/>
            <person name="Singh A."/>
            <person name="Wilkins M.J."/>
            <person name="Karaoz U."/>
            <person name="Brodie E.L."/>
            <person name="Williams K.H."/>
            <person name="Hubbard S.S."/>
            <person name="Banfield J.F."/>
        </authorList>
    </citation>
    <scope>NUCLEOTIDE SEQUENCE [LARGE SCALE GENOMIC DNA]</scope>
</reference>
<dbReference type="HAMAP" id="MF_00503">
    <property type="entry name" value="Ribosomal_bL9"/>
    <property type="match status" value="1"/>
</dbReference>
<name>A0A1F6EDX5_9BACT</name>
<evidence type="ECO:0000259" key="9">
    <source>
        <dbReference type="Pfam" id="PF03948"/>
    </source>
</evidence>
<dbReference type="InterPro" id="IPR036791">
    <property type="entry name" value="Ribosomal_bL9_C_sf"/>
</dbReference>
<keyword evidence="4 7" id="KW-0689">Ribosomal protein</keyword>
<evidence type="ECO:0000256" key="3">
    <source>
        <dbReference type="ARBA" id="ARBA00022884"/>
    </source>
</evidence>
<evidence type="ECO:0000256" key="4">
    <source>
        <dbReference type="ARBA" id="ARBA00022980"/>
    </source>
</evidence>
<evidence type="ECO:0000256" key="6">
    <source>
        <dbReference type="ARBA" id="ARBA00035292"/>
    </source>
</evidence>
<proteinExistence type="inferred from homology"/>
<dbReference type="Proteomes" id="UP000179115">
    <property type="component" value="Unassembled WGS sequence"/>
</dbReference>
<evidence type="ECO:0000256" key="7">
    <source>
        <dbReference type="HAMAP-Rule" id="MF_00503"/>
    </source>
</evidence>
<dbReference type="InterPro" id="IPR020070">
    <property type="entry name" value="Ribosomal_bL9_N"/>
</dbReference>
<feature type="domain" description="Large ribosomal subunit protein bL9 C-terminal" evidence="9">
    <location>
        <begin position="71"/>
        <end position="132"/>
    </location>
</feature>
<dbReference type="GO" id="GO:0006412">
    <property type="term" value="P:translation"/>
    <property type="evidence" value="ECO:0007669"/>
    <property type="project" value="UniProtKB-UniRule"/>
</dbReference>
<evidence type="ECO:0000256" key="2">
    <source>
        <dbReference type="ARBA" id="ARBA00022730"/>
    </source>
</evidence>
<protein>
    <recommendedName>
        <fullName evidence="6 7">Large ribosomal subunit protein bL9</fullName>
    </recommendedName>
</protein>
<gene>
    <name evidence="7" type="primary">rplI</name>
    <name evidence="10" type="ORF">A3A35_02775</name>
</gene>